<dbReference type="EMBL" id="CP062938">
    <property type="protein sequence ID" value="QOL32299.1"/>
    <property type="molecule type" value="Genomic_DNA"/>
</dbReference>
<dbReference type="PANTHER" id="PTHR30231">
    <property type="entry name" value="DNA POLYMERASE III SUBUNIT EPSILON"/>
    <property type="match status" value="1"/>
</dbReference>
<dbReference type="GO" id="GO:0003677">
    <property type="term" value="F:DNA binding"/>
    <property type="evidence" value="ECO:0007669"/>
    <property type="project" value="InterPro"/>
</dbReference>
<evidence type="ECO:0000256" key="2">
    <source>
        <dbReference type="ARBA" id="ARBA00022801"/>
    </source>
</evidence>
<protein>
    <submittedName>
        <fullName evidence="6">3'-5' exonuclease</fullName>
    </submittedName>
    <submittedName>
        <fullName evidence="5">DNA polymerase III subunit epsilon</fullName>
    </submittedName>
</protein>
<keyword evidence="3 6" id="KW-0269">Exonuclease</keyword>
<dbReference type="Proteomes" id="UP000216057">
    <property type="component" value="Unassembled WGS sequence"/>
</dbReference>
<dbReference type="GO" id="GO:0006260">
    <property type="term" value="P:DNA replication"/>
    <property type="evidence" value="ECO:0007669"/>
    <property type="project" value="InterPro"/>
</dbReference>
<dbReference type="NCBIfam" id="TIGR00573">
    <property type="entry name" value="dnaq"/>
    <property type="match status" value="1"/>
</dbReference>
<evidence type="ECO:0000313" key="5">
    <source>
        <dbReference type="EMBL" id="OZG65288.1"/>
    </source>
</evidence>
<proteinExistence type="predicted"/>
<evidence type="ECO:0000256" key="3">
    <source>
        <dbReference type="ARBA" id="ARBA00022839"/>
    </source>
</evidence>
<keyword evidence="8" id="KW-1185">Reference proteome</keyword>
<dbReference type="SUPFAM" id="SSF53098">
    <property type="entry name" value="Ribonuclease H-like"/>
    <property type="match status" value="1"/>
</dbReference>
<keyword evidence="1" id="KW-0540">Nuclease</keyword>
<dbReference type="PANTHER" id="PTHR30231:SF4">
    <property type="entry name" value="PROTEIN NEN2"/>
    <property type="match status" value="1"/>
</dbReference>
<reference evidence="6 8" key="2">
    <citation type="submission" date="2020-10" db="EMBL/GenBank/DDBJ databases">
        <title>Genome sequencing of Bifidobacterium eulemuris_DSMZ_100216.</title>
        <authorList>
            <person name="Kim J."/>
        </authorList>
    </citation>
    <scope>NUCLEOTIDE SEQUENCE [LARGE SCALE GENOMIC DNA]</scope>
    <source>
        <strain evidence="6 8">DSM 100216</strain>
    </source>
</reference>
<dbReference type="InterPro" id="IPR012337">
    <property type="entry name" value="RNaseH-like_sf"/>
</dbReference>
<evidence type="ECO:0000259" key="4">
    <source>
        <dbReference type="SMART" id="SM00479"/>
    </source>
</evidence>
<keyword evidence="2" id="KW-0378">Hydrolase</keyword>
<evidence type="ECO:0000313" key="7">
    <source>
        <dbReference type="Proteomes" id="UP000216057"/>
    </source>
</evidence>
<dbReference type="InterPro" id="IPR013520">
    <property type="entry name" value="Ribonucl_H"/>
</dbReference>
<dbReference type="InterPro" id="IPR006054">
    <property type="entry name" value="DnaQ"/>
</dbReference>
<evidence type="ECO:0000313" key="8">
    <source>
        <dbReference type="Proteomes" id="UP000593943"/>
    </source>
</evidence>
<dbReference type="RefSeq" id="WP_094637532.1">
    <property type="nucleotide sequence ID" value="NZ_CP062938.1"/>
</dbReference>
<evidence type="ECO:0000256" key="1">
    <source>
        <dbReference type="ARBA" id="ARBA00022722"/>
    </source>
</evidence>
<dbReference type="GO" id="GO:0005829">
    <property type="term" value="C:cytosol"/>
    <property type="evidence" value="ECO:0007669"/>
    <property type="project" value="TreeGrafter"/>
</dbReference>
<dbReference type="KEGG" id="beu:BE0216_07390"/>
<dbReference type="CDD" id="cd06127">
    <property type="entry name" value="DEDDh"/>
    <property type="match status" value="1"/>
</dbReference>
<dbReference type="EMBL" id="MWWZ01000012">
    <property type="protein sequence ID" value="OZG65288.1"/>
    <property type="molecule type" value="Genomic_DNA"/>
</dbReference>
<accession>A0A261G1N1</accession>
<dbReference type="AlphaFoldDB" id="A0A261G1N1"/>
<feature type="domain" description="Exonuclease" evidence="4">
    <location>
        <begin position="11"/>
        <end position="177"/>
    </location>
</feature>
<dbReference type="Pfam" id="PF00929">
    <property type="entry name" value="RNase_T"/>
    <property type="match status" value="1"/>
</dbReference>
<dbReference type="Proteomes" id="UP000593943">
    <property type="component" value="Chromosome"/>
</dbReference>
<dbReference type="Gene3D" id="3.30.420.10">
    <property type="entry name" value="Ribonuclease H-like superfamily/Ribonuclease H"/>
    <property type="match status" value="1"/>
</dbReference>
<name>A0A261G1N1_9BIFI</name>
<dbReference type="SMART" id="SM00479">
    <property type="entry name" value="EXOIII"/>
    <property type="match status" value="1"/>
</dbReference>
<gene>
    <name evidence="6" type="ORF">BE0216_07390</name>
    <name evidence="5" type="ORF">BEUL_2031</name>
</gene>
<dbReference type="InterPro" id="IPR036397">
    <property type="entry name" value="RNaseH_sf"/>
</dbReference>
<dbReference type="GO" id="GO:0003887">
    <property type="term" value="F:DNA-directed DNA polymerase activity"/>
    <property type="evidence" value="ECO:0007669"/>
    <property type="project" value="InterPro"/>
</dbReference>
<dbReference type="FunFam" id="3.30.420.10:FF:000045">
    <property type="entry name" value="3'-5' exonuclease DinG"/>
    <property type="match status" value="1"/>
</dbReference>
<dbReference type="GO" id="GO:0008408">
    <property type="term" value="F:3'-5' exonuclease activity"/>
    <property type="evidence" value="ECO:0007669"/>
    <property type="project" value="TreeGrafter"/>
</dbReference>
<evidence type="ECO:0000313" key="6">
    <source>
        <dbReference type="EMBL" id="QOL32299.1"/>
    </source>
</evidence>
<dbReference type="OrthoDB" id="190275at2"/>
<reference evidence="5 7" key="1">
    <citation type="journal article" date="2017" name="BMC Genomics">
        <title>Comparative genomic and phylogenomic analyses of the Bifidobacteriaceae family.</title>
        <authorList>
            <person name="Lugli G.A."/>
            <person name="Milani C."/>
            <person name="Turroni F."/>
            <person name="Duranti S."/>
            <person name="Mancabelli L."/>
            <person name="Mangifesta M."/>
            <person name="Ferrario C."/>
            <person name="Modesto M."/>
            <person name="Mattarelli P."/>
            <person name="Jiri K."/>
            <person name="van Sinderen D."/>
            <person name="Ventura M."/>
        </authorList>
    </citation>
    <scope>NUCLEOTIDE SEQUENCE [LARGE SCALE GENOMIC DNA]</scope>
    <source>
        <strain evidence="5 7">DSM 100216</strain>
    </source>
</reference>
<sequence length="178" mass="20295">MGRYLDCWLDEYVVLDLETTGFSAARDAIIDIGAARIVEGRVVEEFSQLINPDRPVSRRITQLTGITNEMLDGQPSIETVLPEFLDRLGSNVLLGHNISFDLGFLNHNAQLVVGHPLPNDYMDTMRLSRKLFPQERTHKLEALIRRFDIADVEEHRGLSDAIQTAQCYEYMKRFARGC</sequence>
<organism evidence="5 7">
    <name type="scientific">Bifidobacterium eulemuris</name>
    <dbReference type="NCBI Taxonomy" id="1765219"/>
    <lineage>
        <taxon>Bacteria</taxon>
        <taxon>Bacillati</taxon>
        <taxon>Actinomycetota</taxon>
        <taxon>Actinomycetes</taxon>
        <taxon>Bifidobacteriales</taxon>
        <taxon>Bifidobacteriaceae</taxon>
        <taxon>Bifidobacterium</taxon>
    </lineage>
</organism>